<dbReference type="FunFam" id="3.40.50.880:FF:000007">
    <property type="entry name" value="Peptidase E"/>
    <property type="match status" value="1"/>
</dbReference>
<dbReference type="PANTHER" id="PTHR20842:SF0">
    <property type="entry name" value="ALPHA-ASPARTYL DIPEPTIDASE"/>
    <property type="match status" value="1"/>
</dbReference>
<accession>A0AAW1JY85</accession>
<dbReference type="GO" id="GO:0006508">
    <property type="term" value="P:proteolysis"/>
    <property type="evidence" value="ECO:0007669"/>
    <property type="project" value="UniProtKB-KW"/>
</dbReference>
<dbReference type="NCBIfam" id="NF003642">
    <property type="entry name" value="PRK05282.1"/>
    <property type="match status" value="1"/>
</dbReference>
<dbReference type="InterPro" id="IPR029062">
    <property type="entry name" value="Class_I_gatase-like"/>
</dbReference>
<dbReference type="GO" id="GO:0016805">
    <property type="term" value="F:dipeptidase activity"/>
    <property type="evidence" value="ECO:0007669"/>
    <property type="project" value="UniProtKB-KW"/>
</dbReference>
<evidence type="ECO:0000256" key="6">
    <source>
        <dbReference type="ARBA" id="ARBA00022825"/>
    </source>
</evidence>
<sequence length="251" mass="28198">MSARCVRQLLLISSSRLDGYEPLEFVANDINTLLKKNNVSTVLFVPYALKDYDTYLSNTKNIFSKWGYEVEGIHKSANPLQAVRNAQAIFIGGGNTFRLLKTLYDNQLIDAIQKRVLQDGIPYLGSSAGTNVATRSIHTTNDMPIVFPKSLQALELVPFNINPHYLDPDTNSTHKGETREERIVQYLEEADAGPVLGLREGTWLHVEGIKATLKGLHAARLFIPKKDAMEYESGSDMSFLLDNDWIHKCKQ</sequence>
<dbReference type="Gene3D" id="3.40.50.880">
    <property type="match status" value="1"/>
</dbReference>
<keyword evidence="5" id="KW-0378">Hydrolase</keyword>
<evidence type="ECO:0000256" key="2">
    <source>
        <dbReference type="ARBA" id="ARBA00006534"/>
    </source>
</evidence>
<reference evidence="12 13" key="1">
    <citation type="journal article" date="2024" name="BMC Genomics">
        <title>De novo assembly and annotation of Popillia japonica's genome with initial clues to its potential as an invasive pest.</title>
        <authorList>
            <person name="Cucini C."/>
            <person name="Boschi S."/>
            <person name="Funari R."/>
            <person name="Cardaioli E."/>
            <person name="Iannotti N."/>
            <person name="Marturano G."/>
            <person name="Paoli F."/>
            <person name="Bruttini M."/>
            <person name="Carapelli A."/>
            <person name="Frati F."/>
            <person name="Nardi F."/>
        </authorList>
    </citation>
    <scope>NUCLEOTIDE SEQUENCE [LARGE SCALE GENOMIC DNA]</scope>
    <source>
        <strain evidence="12">DMR45628</strain>
    </source>
</reference>
<comment type="catalytic activity">
    <reaction evidence="8">
        <text>Dipeptidase E catalyzes the hydrolysis of dipeptides Asp-|-Xaa. It does not act on peptides with N-terminal Glu, Asn or Gln, nor does it cleave isoaspartyl peptides.</text>
        <dbReference type="EC" id="3.4.13.21"/>
    </reaction>
</comment>
<keyword evidence="6" id="KW-0720">Serine protease</keyword>
<evidence type="ECO:0000256" key="3">
    <source>
        <dbReference type="ARBA" id="ARBA00022490"/>
    </source>
</evidence>
<evidence type="ECO:0000256" key="8">
    <source>
        <dbReference type="ARBA" id="ARBA00050239"/>
    </source>
</evidence>
<evidence type="ECO:0000313" key="13">
    <source>
        <dbReference type="Proteomes" id="UP001458880"/>
    </source>
</evidence>
<gene>
    <name evidence="12" type="ORF">QE152_g26593</name>
</gene>
<evidence type="ECO:0000256" key="11">
    <source>
        <dbReference type="ARBA" id="ARBA00075877"/>
    </source>
</evidence>
<keyword evidence="7" id="KW-0224">Dipeptidase</keyword>
<dbReference type="Proteomes" id="UP001458880">
    <property type="component" value="Unassembled WGS sequence"/>
</dbReference>
<evidence type="ECO:0000256" key="9">
    <source>
        <dbReference type="ARBA" id="ARBA00058347"/>
    </source>
</evidence>
<dbReference type="Pfam" id="PF03575">
    <property type="entry name" value="Peptidase_S51"/>
    <property type="match status" value="1"/>
</dbReference>
<dbReference type="EMBL" id="JASPKY010000309">
    <property type="protein sequence ID" value="KAK9709469.1"/>
    <property type="molecule type" value="Genomic_DNA"/>
</dbReference>
<keyword evidence="3" id="KW-0963">Cytoplasm</keyword>
<dbReference type="SUPFAM" id="SSF52317">
    <property type="entry name" value="Class I glutamine amidotransferase-like"/>
    <property type="match status" value="1"/>
</dbReference>
<evidence type="ECO:0000256" key="7">
    <source>
        <dbReference type="ARBA" id="ARBA00022997"/>
    </source>
</evidence>
<keyword evidence="4" id="KW-0645">Protease</keyword>
<comment type="caution">
    <text evidence="12">The sequence shown here is derived from an EMBL/GenBank/DDBJ whole genome shotgun (WGS) entry which is preliminary data.</text>
</comment>
<organism evidence="12 13">
    <name type="scientific">Popillia japonica</name>
    <name type="common">Japanese beetle</name>
    <dbReference type="NCBI Taxonomy" id="7064"/>
    <lineage>
        <taxon>Eukaryota</taxon>
        <taxon>Metazoa</taxon>
        <taxon>Ecdysozoa</taxon>
        <taxon>Arthropoda</taxon>
        <taxon>Hexapoda</taxon>
        <taxon>Insecta</taxon>
        <taxon>Pterygota</taxon>
        <taxon>Neoptera</taxon>
        <taxon>Endopterygota</taxon>
        <taxon>Coleoptera</taxon>
        <taxon>Polyphaga</taxon>
        <taxon>Scarabaeiformia</taxon>
        <taxon>Scarabaeidae</taxon>
        <taxon>Rutelinae</taxon>
        <taxon>Popillia</taxon>
    </lineage>
</organism>
<comment type="subcellular location">
    <subcellularLocation>
        <location evidence="1">Cytoplasm</location>
    </subcellularLocation>
</comment>
<evidence type="ECO:0000313" key="12">
    <source>
        <dbReference type="EMBL" id="KAK9709469.1"/>
    </source>
</evidence>
<evidence type="ECO:0000256" key="10">
    <source>
        <dbReference type="ARBA" id="ARBA00066675"/>
    </source>
</evidence>
<dbReference type="CDD" id="cd03146">
    <property type="entry name" value="GAT1_Peptidase_E"/>
    <property type="match status" value="1"/>
</dbReference>
<keyword evidence="13" id="KW-1185">Reference proteome</keyword>
<protein>
    <recommendedName>
        <fullName evidence="10">dipeptidase E</fullName>
        <ecNumber evidence="10">3.4.13.21</ecNumber>
    </recommendedName>
    <alternativeName>
        <fullName evidence="11">Asp-specific dipeptidase</fullName>
    </alternativeName>
</protein>
<dbReference type="GO" id="GO:0008236">
    <property type="term" value="F:serine-type peptidase activity"/>
    <property type="evidence" value="ECO:0007669"/>
    <property type="project" value="UniProtKB-KW"/>
</dbReference>
<dbReference type="InterPro" id="IPR005320">
    <property type="entry name" value="Peptidase_S51"/>
</dbReference>
<evidence type="ECO:0000256" key="4">
    <source>
        <dbReference type="ARBA" id="ARBA00022670"/>
    </source>
</evidence>
<name>A0AAW1JY85_POPJA</name>
<comment type="similarity">
    <text evidence="2">Belongs to the peptidase S51 family.</text>
</comment>
<dbReference type="PANTHER" id="PTHR20842">
    <property type="entry name" value="PROTEASE S51 ALPHA-ASPARTYL DIPEPTIDASE"/>
    <property type="match status" value="1"/>
</dbReference>
<evidence type="ECO:0000256" key="1">
    <source>
        <dbReference type="ARBA" id="ARBA00004496"/>
    </source>
</evidence>
<dbReference type="GO" id="GO:0005737">
    <property type="term" value="C:cytoplasm"/>
    <property type="evidence" value="ECO:0007669"/>
    <property type="project" value="UniProtKB-SubCell"/>
</dbReference>
<dbReference type="AlphaFoldDB" id="A0AAW1JY85"/>
<proteinExistence type="inferred from homology"/>
<dbReference type="EC" id="3.4.13.21" evidence="10"/>
<evidence type="ECO:0000256" key="5">
    <source>
        <dbReference type="ARBA" id="ARBA00022801"/>
    </source>
</evidence>
<comment type="function">
    <text evidence="9">Hydrolyzes dipeptides containing N-terminal aspartate residues.</text>
</comment>